<keyword evidence="3" id="KW-1185">Reference proteome</keyword>
<dbReference type="AlphaFoldDB" id="A0AAV7UW33"/>
<reference evidence="2" key="1">
    <citation type="journal article" date="2022" name="bioRxiv">
        <title>Sequencing and chromosome-scale assembly of the giantPleurodeles waltlgenome.</title>
        <authorList>
            <person name="Brown T."/>
            <person name="Elewa A."/>
            <person name="Iarovenko S."/>
            <person name="Subramanian E."/>
            <person name="Araus A.J."/>
            <person name="Petzold A."/>
            <person name="Susuki M."/>
            <person name="Suzuki K.-i.T."/>
            <person name="Hayashi T."/>
            <person name="Toyoda A."/>
            <person name="Oliveira C."/>
            <person name="Osipova E."/>
            <person name="Leigh N.D."/>
            <person name="Simon A."/>
            <person name="Yun M.H."/>
        </authorList>
    </citation>
    <scope>NUCLEOTIDE SEQUENCE</scope>
    <source>
        <strain evidence="2">20211129_DDA</strain>
        <tissue evidence="2">Liver</tissue>
    </source>
</reference>
<accession>A0AAV7UW33</accession>
<gene>
    <name evidence="2" type="ORF">NDU88_002047</name>
</gene>
<sequence>MNNVSQACSARAVQDQGFSGPRYATECAAGSGDERQGEQPFYVKDSAERAAPRHVRCLLSSRGALTAVVQASAAQRPHLPKVRGNGGPPPGARTTGRTHTGVFHRYSLLVLQLDWQWSRRQKSSRSFNAGVAIPLVEPPSWFQRHRLWAPCEERYLVSHPRWH</sequence>
<proteinExistence type="predicted"/>
<evidence type="ECO:0000256" key="1">
    <source>
        <dbReference type="SAM" id="MobiDB-lite"/>
    </source>
</evidence>
<evidence type="ECO:0000313" key="2">
    <source>
        <dbReference type="EMBL" id="KAJ1192741.1"/>
    </source>
</evidence>
<feature type="region of interest" description="Disordered" evidence="1">
    <location>
        <begin position="78"/>
        <end position="98"/>
    </location>
</feature>
<name>A0AAV7UW33_PLEWA</name>
<organism evidence="2 3">
    <name type="scientific">Pleurodeles waltl</name>
    <name type="common">Iberian ribbed newt</name>
    <dbReference type="NCBI Taxonomy" id="8319"/>
    <lineage>
        <taxon>Eukaryota</taxon>
        <taxon>Metazoa</taxon>
        <taxon>Chordata</taxon>
        <taxon>Craniata</taxon>
        <taxon>Vertebrata</taxon>
        <taxon>Euteleostomi</taxon>
        <taxon>Amphibia</taxon>
        <taxon>Batrachia</taxon>
        <taxon>Caudata</taxon>
        <taxon>Salamandroidea</taxon>
        <taxon>Salamandridae</taxon>
        <taxon>Pleurodelinae</taxon>
        <taxon>Pleurodeles</taxon>
    </lineage>
</organism>
<comment type="caution">
    <text evidence="2">The sequence shown here is derived from an EMBL/GenBank/DDBJ whole genome shotgun (WGS) entry which is preliminary data.</text>
</comment>
<dbReference type="EMBL" id="JANPWB010000004">
    <property type="protein sequence ID" value="KAJ1192741.1"/>
    <property type="molecule type" value="Genomic_DNA"/>
</dbReference>
<dbReference type="Proteomes" id="UP001066276">
    <property type="component" value="Chromosome 2_2"/>
</dbReference>
<evidence type="ECO:0000313" key="3">
    <source>
        <dbReference type="Proteomes" id="UP001066276"/>
    </source>
</evidence>
<protein>
    <submittedName>
        <fullName evidence="2">Uncharacterized protein</fullName>
    </submittedName>
</protein>